<gene>
    <name evidence="12" type="ordered locus">Mpet_1160</name>
</gene>
<comment type="subcellular location">
    <subcellularLocation>
        <location evidence="1">Cell membrane</location>
        <topology evidence="1">Multi-pass membrane protein</topology>
    </subcellularLocation>
</comment>
<dbReference type="GO" id="GO:0015386">
    <property type="term" value="F:potassium:proton antiporter activity"/>
    <property type="evidence" value="ECO:0007669"/>
    <property type="project" value="TreeGrafter"/>
</dbReference>
<dbReference type="AlphaFoldDB" id="E1RD25"/>
<feature type="domain" description="Cation/H+ exchanger transmembrane" evidence="11">
    <location>
        <begin position="18"/>
        <end position="409"/>
    </location>
</feature>
<feature type="transmembrane region" description="Helical" evidence="10">
    <location>
        <begin position="196"/>
        <end position="219"/>
    </location>
</feature>
<keyword evidence="5 10" id="KW-1133">Transmembrane helix</keyword>
<evidence type="ECO:0000256" key="1">
    <source>
        <dbReference type="ARBA" id="ARBA00004651"/>
    </source>
</evidence>
<feature type="transmembrane region" description="Helical" evidence="10">
    <location>
        <begin position="250"/>
        <end position="271"/>
    </location>
</feature>
<evidence type="ECO:0000256" key="7">
    <source>
        <dbReference type="ARBA" id="ARBA00023065"/>
    </source>
</evidence>
<dbReference type="OrthoDB" id="11709at2157"/>
<evidence type="ECO:0000256" key="4">
    <source>
        <dbReference type="ARBA" id="ARBA00022692"/>
    </source>
</evidence>
<evidence type="ECO:0000313" key="12">
    <source>
        <dbReference type="EMBL" id="ADN35925.1"/>
    </source>
</evidence>
<keyword evidence="9" id="KW-0739">Sodium transport</keyword>
<feature type="transmembrane region" description="Helical" evidence="10">
    <location>
        <begin position="166"/>
        <end position="190"/>
    </location>
</feature>
<reference evidence="12 13" key="1">
    <citation type="journal article" date="2010" name="Stand. Genomic Sci.">
        <title>Complete genome sequence of Methanoplanus petrolearius type strain (SEBR 4847).</title>
        <authorList>
            <person name="Brambilla E."/>
            <person name="Djao O.D."/>
            <person name="Daligault H."/>
            <person name="Lapidus A."/>
            <person name="Lucas S."/>
            <person name="Hammon N."/>
            <person name="Nolan M."/>
            <person name="Tice H."/>
            <person name="Cheng J.F."/>
            <person name="Han C."/>
            <person name="Tapia R."/>
            <person name="Goodwin L."/>
            <person name="Pitluck S."/>
            <person name="Liolios K."/>
            <person name="Ivanova N."/>
            <person name="Mavromatis K."/>
            <person name="Mikhailova N."/>
            <person name="Pati A."/>
            <person name="Chen A."/>
            <person name="Palaniappan K."/>
            <person name="Land M."/>
            <person name="Hauser L."/>
            <person name="Chang Y.J."/>
            <person name="Jeffries C.D."/>
            <person name="Rohde M."/>
            <person name="Spring S."/>
            <person name="Sikorski J."/>
            <person name="Goker M."/>
            <person name="Woyke T."/>
            <person name="Bristow J."/>
            <person name="Eisen J.A."/>
            <person name="Markowitz V."/>
            <person name="Hugenholtz P."/>
            <person name="Kyrpides N.C."/>
            <person name="Klenk H.P."/>
        </authorList>
    </citation>
    <scope>NUCLEOTIDE SEQUENCE [LARGE SCALE GENOMIC DNA]</scope>
    <source>
        <strain evidence="13">DSM 11571 / OCM 486 / SEBR 4847</strain>
    </source>
</reference>
<feature type="transmembrane region" description="Helical" evidence="10">
    <location>
        <begin position="94"/>
        <end position="117"/>
    </location>
</feature>
<keyword evidence="8 10" id="KW-0472">Membrane</keyword>
<feature type="transmembrane region" description="Helical" evidence="10">
    <location>
        <begin position="123"/>
        <end position="145"/>
    </location>
</feature>
<keyword evidence="4 10" id="KW-0812">Transmembrane</keyword>
<dbReference type="GeneID" id="9743625"/>
<evidence type="ECO:0000259" key="11">
    <source>
        <dbReference type="Pfam" id="PF00999"/>
    </source>
</evidence>
<dbReference type="HOGENOM" id="CLU_005912_8_0_2"/>
<name>E1RD25_METP4</name>
<dbReference type="RefSeq" id="WP_013329103.1">
    <property type="nucleotide sequence ID" value="NC_014507.1"/>
</dbReference>
<dbReference type="GO" id="GO:0015385">
    <property type="term" value="F:sodium:proton antiporter activity"/>
    <property type="evidence" value="ECO:0007669"/>
    <property type="project" value="InterPro"/>
</dbReference>
<dbReference type="GO" id="GO:0098719">
    <property type="term" value="P:sodium ion import across plasma membrane"/>
    <property type="evidence" value="ECO:0007669"/>
    <property type="project" value="TreeGrafter"/>
</dbReference>
<protein>
    <submittedName>
        <fullName evidence="12">Sodium/hydrogen exchanger</fullName>
    </submittedName>
</protein>
<evidence type="ECO:0000313" key="13">
    <source>
        <dbReference type="Proteomes" id="UP000006565"/>
    </source>
</evidence>
<evidence type="ECO:0000256" key="2">
    <source>
        <dbReference type="ARBA" id="ARBA00022448"/>
    </source>
</evidence>
<proteinExistence type="predicted"/>
<keyword evidence="3" id="KW-1003">Cell membrane</keyword>
<evidence type="ECO:0000256" key="9">
    <source>
        <dbReference type="ARBA" id="ARBA00023201"/>
    </source>
</evidence>
<evidence type="ECO:0000256" key="10">
    <source>
        <dbReference type="SAM" id="Phobius"/>
    </source>
</evidence>
<dbReference type="GO" id="GO:0051453">
    <property type="term" value="P:regulation of intracellular pH"/>
    <property type="evidence" value="ECO:0007669"/>
    <property type="project" value="TreeGrafter"/>
</dbReference>
<dbReference type="InterPro" id="IPR006153">
    <property type="entry name" value="Cation/H_exchanger_TM"/>
</dbReference>
<dbReference type="EMBL" id="CP002117">
    <property type="protein sequence ID" value="ADN35925.1"/>
    <property type="molecule type" value="Genomic_DNA"/>
</dbReference>
<evidence type="ECO:0000256" key="3">
    <source>
        <dbReference type="ARBA" id="ARBA00022475"/>
    </source>
</evidence>
<dbReference type="InterPro" id="IPR004709">
    <property type="entry name" value="NaH_exchanger"/>
</dbReference>
<keyword evidence="7" id="KW-0406">Ion transport</keyword>
<feature type="transmembrane region" description="Helical" evidence="10">
    <location>
        <begin position="385"/>
        <end position="403"/>
    </location>
</feature>
<evidence type="ECO:0000256" key="6">
    <source>
        <dbReference type="ARBA" id="ARBA00023053"/>
    </source>
</evidence>
<dbReference type="Pfam" id="PF00999">
    <property type="entry name" value="Na_H_Exchanger"/>
    <property type="match status" value="1"/>
</dbReference>
<keyword evidence="13" id="KW-1185">Reference proteome</keyword>
<feature type="transmembrane region" description="Helical" evidence="10">
    <location>
        <begin position="6"/>
        <end position="27"/>
    </location>
</feature>
<dbReference type="STRING" id="679926.Mpet_1160"/>
<feature type="transmembrane region" description="Helical" evidence="10">
    <location>
        <begin position="58"/>
        <end position="82"/>
    </location>
</feature>
<keyword evidence="2" id="KW-0813">Transport</keyword>
<feature type="transmembrane region" description="Helical" evidence="10">
    <location>
        <begin position="226"/>
        <end position="244"/>
    </location>
</feature>
<organism evidence="12 13">
    <name type="scientific">Methanolacinia petrolearia (strain DSM 11571 / OCM 486 / SEBR 4847)</name>
    <name type="common">Methanoplanus petrolearius</name>
    <dbReference type="NCBI Taxonomy" id="679926"/>
    <lineage>
        <taxon>Archaea</taxon>
        <taxon>Methanobacteriati</taxon>
        <taxon>Methanobacteriota</taxon>
        <taxon>Stenosarchaea group</taxon>
        <taxon>Methanomicrobia</taxon>
        <taxon>Methanomicrobiales</taxon>
        <taxon>Methanomicrobiaceae</taxon>
        <taxon>Methanolacinia</taxon>
    </lineage>
</organism>
<dbReference type="Proteomes" id="UP000006565">
    <property type="component" value="Chromosome"/>
</dbReference>
<dbReference type="PANTHER" id="PTHR10110">
    <property type="entry name" value="SODIUM/HYDROGEN EXCHANGER"/>
    <property type="match status" value="1"/>
</dbReference>
<feature type="transmembrane region" description="Helical" evidence="10">
    <location>
        <begin position="357"/>
        <end position="373"/>
    </location>
</feature>
<dbReference type="Gene3D" id="6.10.140.1330">
    <property type="match status" value="1"/>
</dbReference>
<dbReference type="PRINTS" id="PR01084">
    <property type="entry name" value="NAHEXCHNGR"/>
</dbReference>
<feature type="transmembrane region" description="Helical" evidence="10">
    <location>
        <begin position="285"/>
        <end position="309"/>
    </location>
</feature>
<feature type="transmembrane region" description="Helical" evidence="10">
    <location>
        <begin position="34"/>
        <end position="52"/>
    </location>
</feature>
<dbReference type="GO" id="GO:0005886">
    <property type="term" value="C:plasma membrane"/>
    <property type="evidence" value="ECO:0007669"/>
    <property type="project" value="UniProtKB-SubCell"/>
</dbReference>
<evidence type="ECO:0000256" key="5">
    <source>
        <dbReference type="ARBA" id="ARBA00022989"/>
    </source>
</evidence>
<dbReference type="KEGG" id="mpi:Mpet_1160"/>
<dbReference type="InterPro" id="IPR018422">
    <property type="entry name" value="Cation/H_exchanger_CPA1"/>
</dbReference>
<sequence precursor="true">MTGTDVESIISIILLLLFIAIFAGILFKKIKVPYTIGLFLAGFVITAISRNISGIENLFDFILSSEIILFLFLPPIVFEAAFHINKRLMSETIAPILILAIPGVIFSALIVGFIVGYATPVPLIYAMLFGALISATDPVSVIALFKNIGVPARLTTILEGESVFNDASALVTFSLVLGIISVGTFDLYTVVYGTEWIFWSFFGGILTGIFTGILIGSLIALSGKDAVISSVITMIIAYASYLIADSLFQVSGIIAVLTAGLIVGWFSSIWLKKEERNGLSDFQDFFAYLANSLIFLLIGITTANILAVYSSETELLLLIPVALVAVFISRAAVVYILSGVMNLFKGRGYIPLNYQHALLWGGLRGAVALALALSISENMPYRDEIVMMTVGVVLFTVIVEGTTTKPLTAKLGLDRPSNIALYEYYSGIIHAKTAGLKILDRLEARNKVEPVIAGRIRDEYSREIADARNSIQEIYRDILPDAEVLKKFLWIRLIMVERSFYEEFYEGGYISEIVLDEMRHFINLRLDDVTAGIVPPRDILKPDSPEYRISMKTAAVLSGTFKNSHFAKNLRKFILTAEYQKYIVLSSAAAEVEGAMDIITSELDFPEKMLEEAGNELHRISERSEKRIAEIAARYPGLSKDIEDYYFRLSIMIKEEADYSSMKEKGLVFPNVYHKLLEKIEKEKAGLEEHIFNIV</sequence>
<evidence type="ECO:0000256" key="8">
    <source>
        <dbReference type="ARBA" id="ARBA00023136"/>
    </source>
</evidence>
<dbReference type="eggNOG" id="arCOG01961">
    <property type="taxonomic scope" value="Archaea"/>
</dbReference>
<dbReference type="PANTHER" id="PTHR10110:SF86">
    <property type="entry name" value="SODIUM_HYDROGEN EXCHANGER 7"/>
    <property type="match status" value="1"/>
</dbReference>
<accession>E1RD25</accession>
<feature type="transmembrane region" description="Helical" evidence="10">
    <location>
        <begin position="315"/>
        <end position="337"/>
    </location>
</feature>
<keyword evidence="6" id="KW-0915">Sodium</keyword>